<keyword evidence="2" id="KW-1185">Reference proteome</keyword>
<organism evidence="1 2">
    <name type="scientific">Pseudocercospora musae</name>
    <dbReference type="NCBI Taxonomy" id="113226"/>
    <lineage>
        <taxon>Eukaryota</taxon>
        <taxon>Fungi</taxon>
        <taxon>Dikarya</taxon>
        <taxon>Ascomycota</taxon>
        <taxon>Pezizomycotina</taxon>
        <taxon>Dothideomycetes</taxon>
        <taxon>Dothideomycetidae</taxon>
        <taxon>Mycosphaerellales</taxon>
        <taxon>Mycosphaerellaceae</taxon>
        <taxon>Pseudocercospora</taxon>
    </lineage>
</organism>
<protein>
    <submittedName>
        <fullName evidence="1">Uncharacterized protein</fullName>
    </submittedName>
</protein>
<dbReference type="AlphaFoldDB" id="A0A139IIB4"/>
<sequence>MIYMSDLGHICVAVLGYTVRDIYKRRRSLEHEVSLAITVARGSIQRKKAQVPSITVSKMGSNSEINGGRANHTSSGIPIALCEKQPLMAAAFVQGMVPEYGVGCSE</sequence>
<proteinExistence type="predicted"/>
<accession>A0A139IIB4</accession>
<gene>
    <name evidence="1" type="ORF">AC579_8409</name>
</gene>
<dbReference type="EMBL" id="LFZO01000086">
    <property type="protein sequence ID" value="KXT14312.1"/>
    <property type="molecule type" value="Genomic_DNA"/>
</dbReference>
<name>A0A139IIB4_9PEZI</name>
<dbReference type="Proteomes" id="UP000073492">
    <property type="component" value="Unassembled WGS sequence"/>
</dbReference>
<evidence type="ECO:0000313" key="1">
    <source>
        <dbReference type="EMBL" id="KXT14312.1"/>
    </source>
</evidence>
<comment type="caution">
    <text evidence="1">The sequence shown here is derived from an EMBL/GenBank/DDBJ whole genome shotgun (WGS) entry which is preliminary data.</text>
</comment>
<evidence type="ECO:0000313" key="2">
    <source>
        <dbReference type="Proteomes" id="UP000073492"/>
    </source>
</evidence>
<reference evidence="1 2" key="1">
    <citation type="submission" date="2015-07" db="EMBL/GenBank/DDBJ databases">
        <title>Comparative genomics of the Sigatoka disease complex on banana suggests a link between parallel evolutionary changes in Pseudocercospora fijiensis and Pseudocercospora eumusae and increased virulence on the banana host.</title>
        <authorList>
            <person name="Chang T.-C."/>
            <person name="Salvucci A."/>
            <person name="Crous P.W."/>
            <person name="Stergiopoulos I."/>
        </authorList>
    </citation>
    <scope>NUCLEOTIDE SEQUENCE [LARGE SCALE GENOMIC DNA]</scope>
    <source>
        <strain evidence="1 2">CBS 116634</strain>
    </source>
</reference>